<evidence type="ECO:0000313" key="2">
    <source>
        <dbReference type="Proteomes" id="UP001163835"/>
    </source>
</evidence>
<dbReference type="Proteomes" id="UP001163835">
    <property type="component" value="Unassembled WGS sequence"/>
</dbReference>
<protein>
    <submittedName>
        <fullName evidence="1">Uncharacterized protein</fullName>
    </submittedName>
</protein>
<gene>
    <name evidence="1" type="ORF">F5876DRAFT_65948</name>
</gene>
<evidence type="ECO:0000313" key="1">
    <source>
        <dbReference type="EMBL" id="KAJ3810057.1"/>
    </source>
</evidence>
<keyword evidence="2" id="KW-1185">Reference proteome</keyword>
<dbReference type="EMBL" id="MU795121">
    <property type="protein sequence ID" value="KAJ3810057.1"/>
    <property type="molecule type" value="Genomic_DNA"/>
</dbReference>
<organism evidence="1 2">
    <name type="scientific">Lentinula aff. lateritia</name>
    <dbReference type="NCBI Taxonomy" id="2804960"/>
    <lineage>
        <taxon>Eukaryota</taxon>
        <taxon>Fungi</taxon>
        <taxon>Dikarya</taxon>
        <taxon>Basidiomycota</taxon>
        <taxon>Agaricomycotina</taxon>
        <taxon>Agaricomycetes</taxon>
        <taxon>Agaricomycetidae</taxon>
        <taxon>Agaricales</taxon>
        <taxon>Marasmiineae</taxon>
        <taxon>Omphalotaceae</taxon>
        <taxon>Lentinula</taxon>
    </lineage>
</organism>
<accession>A0ACC1TZ66</accession>
<reference evidence="1" key="1">
    <citation type="submission" date="2022-09" db="EMBL/GenBank/DDBJ databases">
        <title>A Global Phylogenomic Analysis of the Shiitake Genus Lentinula.</title>
        <authorList>
            <consortium name="DOE Joint Genome Institute"/>
            <person name="Sierra-Patev S."/>
            <person name="Min B."/>
            <person name="Naranjo-Ortiz M."/>
            <person name="Looney B."/>
            <person name="Konkel Z."/>
            <person name="Slot J.C."/>
            <person name="Sakamoto Y."/>
            <person name="Steenwyk J.L."/>
            <person name="Rokas A."/>
            <person name="Carro J."/>
            <person name="Camarero S."/>
            <person name="Ferreira P."/>
            <person name="Molpeceres G."/>
            <person name="Ruiz-Duenas F.J."/>
            <person name="Serrano A."/>
            <person name="Henrissat B."/>
            <person name="Drula E."/>
            <person name="Hughes K.W."/>
            <person name="Mata J.L."/>
            <person name="Ishikawa N.K."/>
            <person name="Vargas-Isla R."/>
            <person name="Ushijima S."/>
            <person name="Smith C.A."/>
            <person name="Ahrendt S."/>
            <person name="Andreopoulos W."/>
            <person name="He G."/>
            <person name="Labutti K."/>
            <person name="Lipzen A."/>
            <person name="Ng V."/>
            <person name="Riley R."/>
            <person name="Sandor L."/>
            <person name="Barry K."/>
            <person name="Martinez A.T."/>
            <person name="Xiao Y."/>
            <person name="Gibbons J.G."/>
            <person name="Terashima K."/>
            <person name="Grigoriev I.V."/>
            <person name="Hibbett D.S."/>
        </authorList>
    </citation>
    <scope>NUCLEOTIDE SEQUENCE</scope>
    <source>
        <strain evidence="1">TMI1499</strain>
    </source>
</reference>
<sequence>MALVAAFMMAVDLDLNTGDRNAIPPTLSVLRMNMAGTNYLEFEMQCASIALIWYDWVLMFPMEARSNISGDQRFEYPPSFTSSATMHYSPTCNTWYKIIGALSVLGRAAIICPVIFLLSSNPPVYAGACTVSFTARAYAVWGRKRMVFVYLASVGILCVGVDIAHVPGLRCEGPSSMPIATDLLSILTVVFEFSSAVLISVRCIQTFKDRRRSSNNESIKGFWDLTFQQGIFYFRLMKISSFMSVFTTTSVILNFRAQAGFYQRLLNALTLPLSGLLTSRFILHLRKCEHDLSDLERVAVDTVNSMVAGDILSSVIEPHFGWDPVEVDALLRADLGMTENTV</sequence>
<proteinExistence type="predicted"/>
<name>A0ACC1TZ66_9AGAR</name>
<comment type="caution">
    <text evidence="1">The sequence shown here is derived from an EMBL/GenBank/DDBJ whole genome shotgun (WGS) entry which is preliminary data.</text>
</comment>